<dbReference type="GO" id="GO:0016829">
    <property type="term" value="F:lyase activity"/>
    <property type="evidence" value="ECO:0007669"/>
    <property type="project" value="UniProtKB-KW"/>
</dbReference>
<dbReference type="PANTHER" id="PTHR36577:SF3">
    <property type="entry name" value="DUF521 DOMAIN PROTEIN (AFU_ORTHOLOGUE AFUA_6G00490)"/>
    <property type="match status" value="1"/>
</dbReference>
<dbReference type="CDD" id="cd01355">
    <property type="entry name" value="AcnX"/>
    <property type="match status" value="1"/>
</dbReference>
<keyword evidence="6" id="KW-1185">Reference proteome</keyword>
<accession>A0AAF1BKP7</accession>
<feature type="domain" description="Phosphomevalonate dehydratase large subunit-like" evidence="4">
    <location>
        <begin position="197"/>
        <end position="601"/>
    </location>
</feature>
<keyword evidence="1" id="KW-0408">Iron</keyword>
<keyword evidence="2" id="KW-0456">Lyase</keyword>
<dbReference type="CDD" id="cd01356">
    <property type="entry name" value="AcnX_swivel"/>
    <property type="match status" value="1"/>
</dbReference>
<evidence type="ECO:0000256" key="2">
    <source>
        <dbReference type="ARBA" id="ARBA00023239"/>
    </source>
</evidence>
<dbReference type="RefSeq" id="XP_062630233.1">
    <property type="nucleotide sequence ID" value="XM_062774249.1"/>
</dbReference>
<dbReference type="InterPro" id="IPR002840">
    <property type="entry name" value="PMDh-S-like_dom"/>
</dbReference>
<evidence type="ECO:0000313" key="6">
    <source>
        <dbReference type="Proteomes" id="UP000827549"/>
    </source>
</evidence>
<dbReference type="AlphaFoldDB" id="A0AAF1BKP7"/>
<dbReference type="GeneID" id="87810900"/>
<protein>
    <submittedName>
        <fullName evidence="5">Purtative protein</fullName>
    </submittedName>
</protein>
<dbReference type="Pfam" id="PF04412">
    <property type="entry name" value="AcnX"/>
    <property type="match status" value="1"/>
</dbReference>
<proteinExistence type="predicted"/>
<organism evidence="5 6">
    <name type="scientific">Vanrija pseudolonga</name>
    <dbReference type="NCBI Taxonomy" id="143232"/>
    <lineage>
        <taxon>Eukaryota</taxon>
        <taxon>Fungi</taxon>
        <taxon>Dikarya</taxon>
        <taxon>Basidiomycota</taxon>
        <taxon>Agaricomycotina</taxon>
        <taxon>Tremellomycetes</taxon>
        <taxon>Trichosporonales</taxon>
        <taxon>Trichosporonaceae</taxon>
        <taxon>Vanrija</taxon>
    </lineage>
</organism>
<evidence type="ECO:0000259" key="4">
    <source>
        <dbReference type="Pfam" id="PF04412"/>
    </source>
</evidence>
<dbReference type="PANTHER" id="PTHR36577">
    <property type="entry name" value="DUF521 DOMAIN PROTEIN (AFU_ORTHOLOGUE AFUA_6G00490)"/>
    <property type="match status" value="1"/>
</dbReference>
<name>A0AAF1BKP7_9TREE</name>
<dbReference type="EMBL" id="CP086718">
    <property type="protein sequence ID" value="WOO84207.1"/>
    <property type="molecule type" value="Genomic_DNA"/>
</dbReference>
<dbReference type="SUPFAM" id="SSF52016">
    <property type="entry name" value="LeuD/IlvD-like"/>
    <property type="match status" value="1"/>
</dbReference>
<evidence type="ECO:0000256" key="1">
    <source>
        <dbReference type="ARBA" id="ARBA00023004"/>
    </source>
</evidence>
<evidence type="ECO:0000313" key="5">
    <source>
        <dbReference type="EMBL" id="WOO84207.1"/>
    </source>
</evidence>
<dbReference type="Gene3D" id="3.50.30.10">
    <property type="entry name" value="Phosphohistidine domain"/>
    <property type="match status" value="1"/>
</dbReference>
<feature type="domain" description="Phosphomevalonate dehydratase small subunit-like" evidence="3">
    <location>
        <begin position="64"/>
        <end position="139"/>
    </location>
</feature>
<dbReference type="InterPro" id="IPR007506">
    <property type="entry name" value="PMDh-L-like_dom"/>
</dbReference>
<dbReference type="Proteomes" id="UP000827549">
    <property type="component" value="Chromosome 5"/>
</dbReference>
<gene>
    <name evidence="5" type="primary">MTH_1421</name>
    <name evidence="5" type="ORF">LOC62_05G007728</name>
</gene>
<reference evidence="5" key="1">
    <citation type="submission" date="2023-10" db="EMBL/GenBank/DDBJ databases">
        <authorList>
            <person name="Noh H."/>
        </authorList>
    </citation>
    <scope>NUCLEOTIDE SEQUENCE</scope>
    <source>
        <strain evidence="5">DUCC4014</strain>
    </source>
</reference>
<evidence type="ECO:0000259" key="3">
    <source>
        <dbReference type="Pfam" id="PF01989"/>
    </source>
</evidence>
<dbReference type="Pfam" id="PF01989">
    <property type="entry name" value="AcnX_swivel_put"/>
    <property type="match status" value="1"/>
</dbReference>
<sequence length="625" mass="65246">MAQTCNATCSSACTDPTATSCRSAAPATTDAGDVPRGPIALPSHPYFLVPGRAAAPLLYSDTPISFWGGINSHTGQVIDVTHPLRGKRLEGSVLAIPRGRGSCSGSLVLLELVIKGVAPAALLLEEPDQILALGAIVAEAIFGLRVPVAVLGERFATLPRTGDVEIDDNRLVIKSGGGGSSPRRIVIPLGQPTDGVKLSPADEAMLAGSHGEGVAQAMAINKAIAALYGAESFIDITQVHLDGVFYTGPAALLFVQHFEKIGARVAVPTTLNAVSVDLRHWRALGIDTTLGEEGTKLADAYISMGGDAASMTCAPYLLPSAPGVGEQVAWGESNAVLFCNSILGARTQKYPDLLDLCIALTGRAPLAGAHIEANRAPTLALRVTPAVRDVDDQLLWPLVGYHLGKSAGTRVPIVYGLDGRSPRTSDLKAFAAAFGTTSSSPMFHIEGVTPEAPVGRFPPPSDTREITVDDLRDAWRTLNTGADGPTPISVVALGNPHFALDEFEQLAELVKGRKGTARVTITAGRAIVEQAKDAGYLAPLDDFGVEIVYDMCWCMAPHAGESRMVTAEDKFLVTSSGKYAHYGPGILGRPVLLANLAACVDAAVSGTIDVRPPAWLGGAEVEVAQ</sequence>